<sequence length="124" mass="14604">MEQLTTANEEFLPHEKTKTWKLIFYGISHEDLTKAKSQLSEKIENISEKLFVSQDVYDSKETWLVVHGMQNQQTALAVLKDLDDFVKQYQLQQNNFPIASENYQQVQIQKSKEKYLTFIQSQMP</sequence>
<accession>A0A0B7HJG6</accession>
<proteinExistence type="predicted"/>
<gene>
    <name evidence="1" type="ORF">CCAN12_740036</name>
</gene>
<dbReference type="Proteomes" id="UP000044026">
    <property type="component" value="Unassembled WGS sequence"/>
</dbReference>
<organism evidence="1 2">
    <name type="scientific">Capnocytophaga canimorsus</name>
    <dbReference type="NCBI Taxonomy" id="28188"/>
    <lineage>
        <taxon>Bacteria</taxon>
        <taxon>Pseudomonadati</taxon>
        <taxon>Bacteroidota</taxon>
        <taxon>Flavobacteriia</taxon>
        <taxon>Flavobacteriales</taxon>
        <taxon>Flavobacteriaceae</taxon>
        <taxon>Capnocytophaga</taxon>
    </lineage>
</organism>
<evidence type="ECO:0000313" key="2">
    <source>
        <dbReference type="Proteomes" id="UP000044026"/>
    </source>
</evidence>
<reference evidence="1 2" key="1">
    <citation type="submission" date="2015-01" db="EMBL/GenBank/DDBJ databases">
        <authorList>
            <person name="Xiang T."/>
            <person name="Song Y."/>
            <person name="Huang L."/>
            <person name="Wang B."/>
            <person name="Wu P."/>
        </authorList>
    </citation>
    <scope>NUCLEOTIDE SEQUENCE [LARGE SCALE GENOMIC DNA]</scope>
    <source>
        <strain evidence="1 2">Cc12</strain>
    </source>
</reference>
<dbReference type="AlphaFoldDB" id="A0A0B7HJG6"/>
<evidence type="ECO:0000313" key="1">
    <source>
        <dbReference type="EMBL" id="CEN38774.1"/>
    </source>
</evidence>
<dbReference type="EMBL" id="CDOE01000072">
    <property type="protein sequence ID" value="CEN38774.1"/>
    <property type="molecule type" value="Genomic_DNA"/>
</dbReference>
<name>A0A0B7HJG6_9FLAO</name>
<protein>
    <submittedName>
        <fullName evidence="1">Uncharacterized protein</fullName>
    </submittedName>
</protein>